<dbReference type="InterPro" id="IPR036890">
    <property type="entry name" value="HATPase_C_sf"/>
</dbReference>
<dbReference type="GO" id="GO:0016020">
    <property type="term" value="C:membrane"/>
    <property type="evidence" value="ECO:0007669"/>
    <property type="project" value="InterPro"/>
</dbReference>
<feature type="transmembrane region" description="Helical" evidence="4">
    <location>
        <begin position="178"/>
        <end position="199"/>
    </location>
</feature>
<gene>
    <name evidence="6" type="ORF">EV643_1564</name>
</gene>
<evidence type="ECO:0000256" key="1">
    <source>
        <dbReference type="ARBA" id="ARBA00022679"/>
    </source>
</evidence>
<dbReference type="PROSITE" id="PS50109">
    <property type="entry name" value="HIS_KIN"/>
    <property type="match status" value="1"/>
</dbReference>
<dbReference type="InterPro" id="IPR005467">
    <property type="entry name" value="His_kinase_dom"/>
</dbReference>
<organism evidence="6 7">
    <name type="scientific">Kribbella caucasensis</name>
    <dbReference type="NCBI Taxonomy" id="2512215"/>
    <lineage>
        <taxon>Bacteria</taxon>
        <taxon>Bacillati</taxon>
        <taxon>Actinomycetota</taxon>
        <taxon>Actinomycetes</taxon>
        <taxon>Propionibacteriales</taxon>
        <taxon>Kribbellaceae</taxon>
        <taxon>Kribbella</taxon>
    </lineage>
</organism>
<name>A0A4R6IXL9_9ACTN</name>
<dbReference type="PANTHER" id="PTHR24421:SF58">
    <property type="entry name" value="SIGNAL TRANSDUCTION HISTIDINE-PROTEIN KINASE_PHOSPHATASE UHPB"/>
    <property type="match status" value="1"/>
</dbReference>
<evidence type="ECO:0000256" key="3">
    <source>
        <dbReference type="ARBA" id="ARBA00023012"/>
    </source>
</evidence>
<sequence length="708" mass="75090">MVRLAPLVPAGTYSVDTQGMQERSAARRRPLTVTAVVGTAIVVAVFASMLLRHRSVQVQYGLFLFQNGPSAVVLLWMAWLVLRRRPRNTAGRALAAIGVIQVLHVMVAVWADVELVAAGFTAPLTRIGDGLAPADLPLAAAIPLWVTGWLWVPAAVLAATVLPLAFPDGTLSRRTWRPVVAAASAGGVVLMAALCIDGWPTADWTTAQTPAIVPILLAAGGLPVAVAAVVSIGGLLHRWRQTDSAQRQPFRLAGITTIAFAVVAVVSYPWQQVWIPAILVSFNVLIVAYALAVARYRLHDVEPVLGRAAVAVVLSVLVAAVYATVVVGAASLVGNRVDSRLLPLVAVAVVALLIEPARRRTRQLVDRLLFRRHADRSEVMSRLAAHASTAPAADVVAEVTELLVRSTGAARAEVHLEPSAYPQPTGNRDSSGAVATEPILRATVQHQGETFGQVRLYATARADLVSDAPQLLDDVAHTLGVVLRNDRLNAQLQIQLDELQASRRRLVEAHDQARRGLERDIHDGAQTRLISLRIRLATLQARVGQPGLAAELDNIANDVDATIRSLRALARGLHPPLLEQAGLTDALRAHARDLALPVSVTAQGVGRYPRTVEAAAYFSCLEGIQNAVRHSGATTITVDLTGDASGLSFEVSDDGTGFDPARALAGTGLANIDDRMSALGGNAHIHTAIGQGTRLHGTIPAQALTDQT</sequence>
<keyword evidence="7" id="KW-1185">Reference proteome</keyword>
<dbReference type="AlphaFoldDB" id="A0A4R6IXL9"/>
<dbReference type="GO" id="GO:0000155">
    <property type="term" value="F:phosphorelay sensor kinase activity"/>
    <property type="evidence" value="ECO:0007669"/>
    <property type="project" value="InterPro"/>
</dbReference>
<dbReference type="Proteomes" id="UP000295388">
    <property type="component" value="Unassembled WGS sequence"/>
</dbReference>
<dbReference type="PANTHER" id="PTHR24421">
    <property type="entry name" value="NITRATE/NITRITE SENSOR PROTEIN NARX-RELATED"/>
    <property type="match status" value="1"/>
</dbReference>
<dbReference type="Pfam" id="PF07730">
    <property type="entry name" value="HisKA_3"/>
    <property type="match status" value="1"/>
</dbReference>
<keyword evidence="4" id="KW-1133">Transmembrane helix</keyword>
<evidence type="ECO:0000313" key="7">
    <source>
        <dbReference type="Proteomes" id="UP000295388"/>
    </source>
</evidence>
<keyword evidence="3" id="KW-0902">Two-component regulatory system</keyword>
<comment type="caution">
    <text evidence="6">The sequence shown here is derived from an EMBL/GenBank/DDBJ whole genome shotgun (WGS) entry which is preliminary data.</text>
</comment>
<feature type="transmembrane region" description="Helical" evidence="4">
    <location>
        <begin position="94"/>
        <end position="122"/>
    </location>
</feature>
<evidence type="ECO:0000256" key="2">
    <source>
        <dbReference type="ARBA" id="ARBA00022777"/>
    </source>
</evidence>
<evidence type="ECO:0000256" key="4">
    <source>
        <dbReference type="SAM" id="Phobius"/>
    </source>
</evidence>
<proteinExistence type="predicted"/>
<keyword evidence="4" id="KW-0812">Transmembrane</keyword>
<feature type="transmembrane region" description="Helical" evidence="4">
    <location>
        <begin position="30"/>
        <end position="51"/>
    </location>
</feature>
<dbReference type="InterPro" id="IPR050482">
    <property type="entry name" value="Sensor_HK_TwoCompSys"/>
</dbReference>
<dbReference type="InterPro" id="IPR003594">
    <property type="entry name" value="HATPase_dom"/>
</dbReference>
<keyword evidence="1" id="KW-0808">Transferase</keyword>
<evidence type="ECO:0000259" key="5">
    <source>
        <dbReference type="PROSITE" id="PS50109"/>
    </source>
</evidence>
<feature type="domain" description="Histidine kinase" evidence="5">
    <location>
        <begin position="624"/>
        <end position="703"/>
    </location>
</feature>
<keyword evidence="4" id="KW-0472">Membrane</keyword>
<dbReference type="Gene3D" id="3.30.565.10">
    <property type="entry name" value="Histidine kinase-like ATPase, C-terminal domain"/>
    <property type="match status" value="1"/>
</dbReference>
<reference evidence="6 7" key="1">
    <citation type="submission" date="2019-03" db="EMBL/GenBank/DDBJ databases">
        <title>Genomic Encyclopedia of Type Strains, Phase III (KMG-III): the genomes of soil and plant-associated and newly described type strains.</title>
        <authorList>
            <person name="Whitman W."/>
        </authorList>
    </citation>
    <scope>NUCLEOTIDE SEQUENCE [LARGE SCALE GENOMIC DNA]</scope>
    <source>
        <strain evidence="6 7">VKM Ac-2527</strain>
    </source>
</reference>
<dbReference type="InterPro" id="IPR011712">
    <property type="entry name" value="Sig_transdc_His_kin_sub3_dim/P"/>
</dbReference>
<dbReference type="Pfam" id="PF02518">
    <property type="entry name" value="HATPase_c"/>
    <property type="match status" value="1"/>
</dbReference>
<feature type="transmembrane region" description="Helical" evidence="4">
    <location>
        <begin position="211"/>
        <end position="237"/>
    </location>
</feature>
<feature type="transmembrane region" description="Helical" evidence="4">
    <location>
        <begin position="308"/>
        <end position="334"/>
    </location>
</feature>
<dbReference type="EMBL" id="SNWQ01000056">
    <property type="protein sequence ID" value="TDO27520.1"/>
    <property type="molecule type" value="Genomic_DNA"/>
</dbReference>
<dbReference type="CDD" id="cd16917">
    <property type="entry name" value="HATPase_UhpB-NarQ-NarX-like"/>
    <property type="match status" value="1"/>
</dbReference>
<dbReference type="GO" id="GO:0046983">
    <property type="term" value="F:protein dimerization activity"/>
    <property type="evidence" value="ECO:0007669"/>
    <property type="project" value="InterPro"/>
</dbReference>
<feature type="transmembrane region" description="Helical" evidence="4">
    <location>
        <begin position="249"/>
        <end position="268"/>
    </location>
</feature>
<dbReference type="SUPFAM" id="SSF55874">
    <property type="entry name" value="ATPase domain of HSP90 chaperone/DNA topoisomerase II/histidine kinase"/>
    <property type="match status" value="1"/>
</dbReference>
<feature type="transmembrane region" description="Helical" evidence="4">
    <location>
        <begin position="63"/>
        <end position="82"/>
    </location>
</feature>
<protein>
    <submittedName>
        <fullName evidence="6">Histidine kinase</fullName>
    </submittedName>
</protein>
<accession>A0A4R6IXL9</accession>
<evidence type="ECO:0000313" key="6">
    <source>
        <dbReference type="EMBL" id="TDO27520.1"/>
    </source>
</evidence>
<feature type="transmembrane region" description="Helical" evidence="4">
    <location>
        <begin position="142"/>
        <end position="166"/>
    </location>
</feature>
<feature type="transmembrane region" description="Helical" evidence="4">
    <location>
        <begin position="274"/>
        <end position="296"/>
    </location>
</feature>
<keyword evidence="2 6" id="KW-0418">Kinase</keyword>